<gene>
    <name evidence="1" type="ORF">METZ01_LOCUS313069</name>
</gene>
<accession>A0A382NIS9</accession>
<dbReference type="InterPro" id="IPR032710">
    <property type="entry name" value="NTF2-like_dom_sf"/>
</dbReference>
<evidence type="ECO:0000313" key="1">
    <source>
        <dbReference type="EMBL" id="SVC60215.1"/>
    </source>
</evidence>
<reference evidence="1" key="1">
    <citation type="submission" date="2018-05" db="EMBL/GenBank/DDBJ databases">
        <authorList>
            <person name="Lanie J.A."/>
            <person name="Ng W.-L."/>
            <person name="Kazmierczak K.M."/>
            <person name="Andrzejewski T.M."/>
            <person name="Davidsen T.M."/>
            <person name="Wayne K.J."/>
            <person name="Tettelin H."/>
            <person name="Glass J.I."/>
            <person name="Rusch D."/>
            <person name="Podicherti R."/>
            <person name="Tsui H.-C.T."/>
            <person name="Winkler M.E."/>
        </authorList>
    </citation>
    <scope>NUCLEOTIDE SEQUENCE</scope>
</reference>
<protein>
    <recommendedName>
        <fullName evidence="2">SnoaL-like domain-containing protein</fullName>
    </recommendedName>
</protein>
<sequence>MKNLCRKTLALLIIALGIPSLTHSQATEKNSTRVSPSESEQNKQLLLDFFEFTGTREERSERFLSDNYVQHNPRFLRMNEITGASGRQAWLEAIDEARQRDISLVELGGIQLRNPMILMAEDNLVTAIYRGTLPDPDNPDNTYEAFAFEAFRVEDGQFTEHWDQVTLVEGWMSPNNQP</sequence>
<dbReference type="AlphaFoldDB" id="A0A382NIS9"/>
<organism evidence="1">
    <name type="scientific">marine metagenome</name>
    <dbReference type="NCBI Taxonomy" id="408172"/>
    <lineage>
        <taxon>unclassified sequences</taxon>
        <taxon>metagenomes</taxon>
        <taxon>ecological metagenomes</taxon>
    </lineage>
</organism>
<name>A0A382NIS9_9ZZZZ</name>
<dbReference type="SUPFAM" id="SSF54427">
    <property type="entry name" value="NTF2-like"/>
    <property type="match status" value="1"/>
</dbReference>
<proteinExistence type="predicted"/>
<evidence type="ECO:0008006" key="2">
    <source>
        <dbReference type="Google" id="ProtNLM"/>
    </source>
</evidence>
<dbReference type="EMBL" id="UINC01100279">
    <property type="protein sequence ID" value="SVC60215.1"/>
    <property type="molecule type" value="Genomic_DNA"/>
</dbReference>
<dbReference type="Gene3D" id="3.10.450.50">
    <property type="match status" value="1"/>
</dbReference>